<keyword evidence="5 10" id="KW-0418">Kinase</keyword>
<evidence type="ECO:0000313" key="11">
    <source>
        <dbReference type="Proteomes" id="UP000243937"/>
    </source>
</evidence>
<dbReference type="Pfam" id="PF00480">
    <property type="entry name" value="ROK"/>
    <property type="match status" value="1"/>
</dbReference>
<dbReference type="CDD" id="cd24057">
    <property type="entry name" value="ASKHA_NBD_ROK_NAGK"/>
    <property type="match status" value="1"/>
</dbReference>
<dbReference type="PANTHER" id="PTHR18964">
    <property type="entry name" value="ROK (REPRESSOR, ORF, KINASE) FAMILY"/>
    <property type="match status" value="1"/>
</dbReference>
<protein>
    <recommendedName>
        <fullName evidence="1">N-acetylglucosamine kinase</fullName>
        <ecNumber evidence="1">2.7.1.59</ecNumber>
    </recommendedName>
</protein>
<sequence>MYYGIDIGGSKVAWAVFDEQGQELARQVCPTPHSYTSLRQLIHAWVKEADGSWHTKGRLGIGFPGVRESSGRVLAANVPSIHGQYLTADLAQDLDRCVVADNDANCFLLSESVGGAAADAKLALALTLGTGVGGAVIHQGKLVNSARGSSGEFGHGGIQASLLARYPNLPLFTCGCGQVGCLETYVSGTGLANLYQHLVNSAGQATSPSTPVATKAVATKPVSVKLAGPAIIRAWQQGEALAAECVDMYVDILASALANLMTQLDPDIVVLGGGLSEQAWLYEQLNARIPKYLMRQMSAAPVVAAHFGGSGGVRGAALLAKCGA</sequence>
<dbReference type="KEGG" id="opf:CBP31_13735"/>
<organism evidence="10 11">
    <name type="scientific">Oceanisphaera profunda</name>
    <dbReference type="NCBI Taxonomy" id="1416627"/>
    <lineage>
        <taxon>Bacteria</taxon>
        <taxon>Pseudomonadati</taxon>
        <taxon>Pseudomonadota</taxon>
        <taxon>Gammaproteobacteria</taxon>
        <taxon>Aeromonadales</taxon>
        <taxon>Aeromonadaceae</taxon>
        <taxon>Oceanisphaera</taxon>
    </lineage>
</organism>
<dbReference type="PANTHER" id="PTHR18964:SF162">
    <property type="entry name" value="N-ACETYL-D-GLUCOSAMINE KINASE"/>
    <property type="match status" value="1"/>
</dbReference>
<evidence type="ECO:0000256" key="6">
    <source>
        <dbReference type="ARBA" id="ARBA00022833"/>
    </source>
</evidence>
<evidence type="ECO:0000256" key="2">
    <source>
        <dbReference type="ARBA" id="ARBA00022679"/>
    </source>
</evidence>
<evidence type="ECO:0000256" key="4">
    <source>
        <dbReference type="ARBA" id="ARBA00022741"/>
    </source>
</evidence>
<dbReference type="OrthoDB" id="9810372at2"/>
<accession>A0A1Y0D7P1</accession>
<dbReference type="AlphaFoldDB" id="A0A1Y0D7P1"/>
<dbReference type="SUPFAM" id="SSF53067">
    <property type="entry name" value="Actin-like ATPase domain"/>
    <property type="match status" value="1"/>
</dbReference>
<dbReference type="EMBL" id="CP021377">
    <property type="protein sequence ID" value="ART83558.1"/>
    <property type="molecule type" value="Genomic_DNA"/>
</dbReference>
<dbReference type="GO" id="GO:0005524">
    <property type="term" value="F:ATP binding"/>
    <property type="evidence" value="ECO:0007669"/>
    <property type="project" value="UniProtKB-KW"/>
</dbReference>
<dbReference type="Proteomes" id="UP000243937">
    <property type="component" value="Chromosome"/>
</dbReference>
<dbReference type="EC" id="2.7.1.59" evidence="1"/>
<dbReference type="GO" id="GO:0046872">
    <property type="term" value="F:metal ion binding"/>
    <property type="evidence" value="ECO:0007669"/>
    <property type="project" value="UniProtKB-KW"/>
</dbReference>
<keyword evidence="6" id="KW-0862">Zinc</keyword>
<dbReference type="InterPro" id="IPR000600">
    <property type="entry name" value="ROK"/>
</dbReference>
<dbReference type="InterPro" id="IPR043129">
    <property type="entry name" value="ATPase_NBD"/>
</dbReference>
<evidence type="ECO:0000256" key="8">
    <source>
        <dbReference type="ARBA" id="ARBA00023277"/>
    </source>
</evidence>
<keyword evidence="2" id="KW-0808">Transferase</keyword>
<evidence type="ECO:0000256" key="5">
    <source>
        <dbReference type="ARBA" id="ARBA00022777"/>
    </source>
</evidence>
<keyword evidence="7" id="KW-0067">ATP-binding</keyword>
<keyword evidence="8" id="KW-0119">Carbohydrate metabolism</keyword>
<evidence type="ECO:0000256" key="1">
    <source>
        <dbReference type="ARBA" id="ARBA00012122"/>
    </source>
</evidence>
<reference evidence="10 11" key="1">
    <citation type="journal article" date="2014" name="Int. J. Syst. Evol. Microbiol.">
        <title>Oceanisphaera profunda sp. nov., a marine bacterium isolated from deep-sea sediment, and emended description of the genus Oceanisphaera.</title>
        <authorList>
            <person name="Xu Z."/>
            <person name="Zhang X.Y."/>
            <person name="Su H.N."/>
            <person name="Yu Z.C."/>
            <person name="Liu C."/>
            <person name="Li H."/>
            <person name="Chen X.L."/>
            <person name="Song X.Y."/>
            <person name="Xie B.B."/>
            <person name="Qin Q.L."/>
            <person name="Zhou B.C."/>
            <person name="Shi M."/>
            <person name="Huang Y."/>
            <person name="Zhang Y.Z."/>
        </authorList>
    </citation>
    <scope>NUCLEOTIDE SEQUENCE [LARGE SCALE GENOMIC DNA]</scope>
    <source>
        <strain evidence="10 11">SM1222</strain>
    </source>
</reference>
<evidence type="ECO:0000256" key="9">
    <source>
        <dbReference type="ARBA" id="ARBA00049065"/>
    </source>
</evidence>
<keyword evidence="11" id="KW-1185">Reference proteome</keyword>
<name>A0A1Y0D7P1_9GAMM</name>
<dbReference type="RefSeq" id="WP_087038237.1">
    <property type="nucleotide sequence ID" value="NZ_CP021377.1"/>
</dbReference>
<evidence type="ECO:0000313" key="10">
    <source>
        <dbReference type="EMBL" id="ART83558.1"/>
    </source>
</evidence>
<evidence type="ECO:0000256" key="7">
    <source>
        <dbReference type="ARBA" id="ARBA00022840"/>
    </source>
</evidence>
<keyword evidence="4" id="KW-0547">Nucleotide-binding</keyword>
<evidence type="ECO:0000256" key="3">
    <source>
        <dbReference type="ARBA" id="ARBA00022723"/>
    </source>
</evidence>
<proteinExistence type="predicted"/>
<dbReference type="GO" id="GO:0045127">
    <property type="term" value="F:N-acetylglucosamine kinase activity"/>
    <property type="evidence" value="ECO:0007669"/>
    <property type="project" value="UniProtKB-EC"/>
</dbReference>
<gene>
    <name evidence="10" type="ORF">CBP31_13735</name>
</gene>
<comment type="catalytic activity">
    <reaction evidence="9">
        <text>N-acetyl-D-glucosamine + ATP = N-acetyl-D-glucosamine 6-phosphate + ADP + H(+)</text>
        <dbReference type="Rhea" id="RHEA:17417"/>
        <dbReference type="ChEBI" id="CHEBI:15378"/>
        <dbReference type="ChEBI" id="CHEBI:30616"/>
        <dbReference type="ChEBI" id="CHEBI:57513"/>
        <dbReference type="ChEBI" id="CHEBI:456216"/>
        <dbReference type="ChEBI" id="CHEBI:506227"/>
        <dbReference type="EC" id="2.7.1.59"/>
    </reaction>
</comment>
<dbReference type="Gene3D" id="3.30.420.40">
    <property type="match status" value="2"/>
</dbReference>
<keyword evidence="3" id="KW-0479">Metal-binding</keyword>